<evidence type="ECO:0008006" key="3">
    <source>
        <dbReference type="Google" id="ProtNLM"/>
    </source>
</evidence>
<accession>A0A9Q0YR09</accession>
<dbReference type="EMBL" id="JAIZAY010000019">
    <property type="protein sequence ID" value="KAJ8023686.1"/>
    <property type="molecule type" value="Genomic_DNA"/>
</dbReference>
<dbReference type="Gene3D" id="3.40.50.300">
    <property type="entry name" value="P-loop containing nucleotide triphosphate hydrolases"/>
    <property type="match status" value="1"/>
</dbReference>
<dbReference type="InterPro" id="IPR027417">
    <property type="entry name" value="P-loop_NTPase"/>
</dbReference>
<protein>
    <recommendedName>
        <fullName evidence="3">Sulfotransferase</fullName>
    </recommendedName>
</protein>
<dbReference type="PANTHER" id="PTHR48312:SF1">
    <property type="entry name" value="SULFOTRANSFERASE"/>
    <property type="match status" value="1"/>
</dbReference>
<dbReference type="Proteomes" id="UP001152320">
    <property type="component" value="Chromosome 19"/>
</dbReference>
<organism evidence="1 2">
    <name type="scientific">Holothuria leucospilota</name>
    <name type="common">Black long sea cucumber</name>
    <name type="synonym">Mertensiothuria leucospilota</name>
    <dbReference type="NCBI Taxonomy" id="206669"/>
    <lineage>
        <taxon>Eukaryota</taxon>
        <taxon>Metazoa</taxon>
        <taxon>Echinodermata</taxon>
        <taxon>Eleutherozoa</taxon>
        <taxon>Echinozoa</taxon>
        <taxon>Holothuroidea</taxon>
        <taxon>Aspidochirotacea</taxon>
        <taxon>Aspidochirotida</taxon>
        <taxon>Holothuriidae</taxon>
        <taxon>Holothuria</taxon>
    </lineage>
</organism>
<proteinExistence type="predicted"/>
<evidence type="ECO:0000313" key="2">
    <source>
        <dbReference type="Proteomes" id="UP001152320"/>
    </source>
</evidence>
<name>A0A9Q0YR09_HOLLE</name>
<gene>
    <name evidence="1" type="ORF">HOLleu_36190</name>
</gene>
<sequence length="307" mass="36134">MEESTRSPIPPRIFLWCVPRSCSTVFTNFMSYIDGAEVWFEPFVVSWMNKFNWFDLIEKKEVGAAGKKIVEEVGASIPEEEWGNMRPLQTYSRYKWTKAELEREPRNGQPNFIFIKDMAFAIDGHYEYLPEKVPCRHVFLIRHPHRFLYSYRPHSKMIAGCSPEEEYKHGDSDMLIQGGKCKDQIFELWKYVRENVDPNPIVMDTDDMLENPGIILPQLFARLSIPWKKSYLSWEGNGSIVKKWTACLEHFDRRINQGCFDRALYSTHFIPFEQPIPGMDDLHPDIATYVGKFMPGYEEMRKHVIQK</sequence>
<evidence type="ECO:0000313" key="1">
    <source>
        <dbReference type="EMBL" id="KAJ8023686.1"/>
    </source>
</evidence>
<keyword evidence="2" id="KW-1185">Reference proteome</keyword>
<dbReference type="OrthoDB" id="10047557at2759"/>
<dbReference type="PANTHER" id="PTHR48312">
    <property type="match status" value="1"/>
</dbReference>
<reference evidence="1" key="1">
    <citation type="submission" date="2021-10" db="EMBL/GenBank/DDBJ databases">
        <title>Tropical sea cucumber genome reveals ecological adaptation and Cuvierian tubules defense mechanism.</title>
        <authorList>
            <person name="Chen T."/>
        </authorList>
    </citation>
    <scope>NUCLEOTIDE SEQUENCE</scope>
    <source>
        <strain evidence="1">Nanhai2018</strain>
        <tissue evidence="1">Muscle</tissue>
    </source>
</reference>
<dbReference type="SUPFAM" id="SSF52540">
    <property type="entry name" value="P-loop containing nucleoside triphosphate hydrolases"/>
    <property type="match status" value="1"/>
</dbReference>
<comment type="caution">
    <text evidence="1">The sequence shown here is derived from an EMBL/GenBank/DDBJ whole genome shotgun (WGS) entry which is preliminary data.</text>
</comment>
<dbReference type="AlphaFoldDB" id="A0A9Q0YR09"/>